<dbReference type="KEGG" id="awo:Awo_c33730"/>
<dbReference type="EMBL" id="CP002987">
    <property type="protein sequence ID" value="AFA50101.1"/>
    <property type="molecule type" value="Genomic_DNA"/>
</dbReference>
<evidence type="ECO:0000256" key="1">
    <source>
        <dbReference type="SAM" id="Phobius"/>
    </source>
</evidence>
<evidence type="ECO:0000313" key="2">
    <source>
        <dbReference type="EMBL" id="AFA50101.1"/>
    </source>
</evidence>
<keyword evidence="1" id="KW-0472">Membrane</keyword>
<reference evidence="2 3" key="2">
    <citation type="journal article" date="2012" name="PLoS ONE">
        <title>An ancient pathway combining carbon dioxide fixation with the generation and utilization of a sodium ion gradient for ATP synthesis.</title>
        <authorList>
            <person name="Poehlein A."/>
            <person name="Schmidt S."/>
            <person name="Kaster A.K."/>
            <person name="Goenrich M."/>
            <person name="Vollmers J."/>
            <person name="Thurmer A."/>
            <person name="Bertsch J."/>
            <person name="Schuchmann K."/>
            <person name="Voigt B."/>
            <person name="Hecker M."/>
            <person name="Daniel R."/>
            <person name="Thauer R.K."/>
            <person name="Gottschalk G."/>
            <person name="Muller V."/>
        </authorList>
    </citation>
    <scope>NUCLEOTIDE SEQUENCE [LARGE SCALE GENOMIC DNA]</scope>
    <source>
        <strain evidence="3">ATCC 29683 / DSM 1030 / JCM 2381 / KCTC 1655 / WB1</strain>
    </source>
</reference>
<feature type="transmembrane region" description="Helical" evidence="1">
    <location>
        <begin position="36"/>
        <end position="55"/>
    </location>
</feature>
<gene>
    <name evidence="2" type="ordered locus">Awo_c33730</name>
</gene>
<keyword evidence="3" id="KW-1185">Reference proteome</keyword>
<feature type="transmembrane region" description="Helical" evidence="1">
    <location>
        <begin position="164"/>
        <end position="184"/>
    </location>
</feature>
<protein>
    <submittedName>
        <fullName evidence="2">Uncharacterized protein</fullName>
    </submittedName>
</protein>
<accession>H6LKZ2</accession>
<dbReference type="AlphaFoldDB" id="H6LKZ2"/>
<evidence type="ECO:0000313" key="3">
    <source>
        <dbReference type="Proteomes" id="UP000007177"/>
    </source>
</evidence>
<keyword evidence="1" id="KW-1133">Transmembrane helix</keyword>
<dbReference type="STRING" id="931626.Awo_c33730"/>
<dbReference type="Gene3D" id="1.20.120.1630">
    <property type="match status" value="1"/>
</dbReference>
<proteinExistence type="predicted"/>
<dbReference type="Proteomes" id="UP000007177">
    <property type="component" value="Chromosome"/>
</dbReference>
<feature type="transmembrane region" description="Helical" evidence="1">
    <location>
        <begin position="67"/>
        <end position="87"/>
    </location>
</feature>
<reference evidence="3" key="1">
    <citation type="submission" date="2011-07" db="EMBL/GenBank/DDBJ databases">
        <title>Complete genome sequence of Acetobacterium woodii.</title>
        <authorList>
            <person name="Poehlein A."/>
            <person name="Schmidt S."/>
            <person name="Kaster A.-K."/>
            <person name="Goenrich M."/>
            <person name="Vollmers J."/>
            <person name="Thuermer A."/>
            <person name="Gottschalk G."/>
            <person name="Thauer R.K."/>
            <person name="Daniel R."/>
            <person name="Mueller V."/>
        </authorList>
    </citation>
    <scope>NUCLEOTIDE SEQUENCE [LARGE SCALE GENOMIC DNA]</scope>
    <source>
        <strain evidence="3">ATCC 29683 / DSM 1030 / JCM 2381 / KCTC 1655 / WB1</strain>
    </source>
</reference>
<keyword evidence="1" id="KW-0812">Transmembrane</keyword>
<organism evidence="2 3">
    <name type="scientific">Acetobacterium woodii (strain ATCC 29683 / DSM 1030 / JCM 2381 / KCTC 1655 / WB1)</name>
    <dbReference type="NCBI Taxonomy" id="931626"/>
    <lineage>
        <taxon>Bacteria</taxon>
        <taxon>Bacillati</taxon>
        <taxon>Bacillota</taxon>
        <taxon>Clostridia</taxon>
        <taxon>Eubacteriales</taxon>
        <taxon>Eubacteriaceae</taxon>
        <taxon>Acetobacterium</taxon>
    </lineage>
</organism>
<sequence length="221" mass="25889">MINSFKNANINSSTEKNNQIVFGDIFLPIMERSEHMIYILMGVLAFLLFIAYDINSVTLKKNIINHFFFLGSLLLIVATAGIIIESFPDIKWDLWQTSIFGMISFIFLILLIYTLFFALPFKETYIKSNTSPKIYQDGIYALCRHPGFLWFTGFYFFSWLALKIPLLLLAGIIFSCCNFIYVIFQDYWTFIHIFVDYPSYKKRTPFIIPNFKSLKQCLQTL</sequence>
<dbReference type="eggNOG" id="COG2020">
    <property type="taxonomic scope" value="Bacteria"/>
</dbReference>
<feature type="transmembrane region" description="Helical" evidence="1">
    <location>
        <begin position="99"/>
        <end position="119"/>
    </location>
</feature>
<name>H6LKZ2_ACEWD</name>
<dbReference type="HOGENOM" id="CLU_114452_0_0_9"/>
<feature type="transmembrane region" description="Helical" evidence="1">
    <location>
        <begin position="139"/>
        <end position="158"/>
    </location>
</feature>